<keyword evidence="2" id="KW-0813">Transport</keyword>
<keyword evidence="4" id="KW-0249">Electron transport</keyword>
<keyword evidence="9" id="KW-1185">Reference proteome</keyword>
<dbReference type="PROSITE" id="PS50905">
    <property type="entry name" value="FERRITIN_LIKE"/>
    <property type="match status" value="1"/>
</dbReference>
<dbReference type="Pfam" id="PF21349">
    <property type="entry name" value="RUBY_RBDX"/>
    <property type="match status" value="1"/>
</dbReference>
<reference evidence="9" key="1">
    <citation type="submission" date="2016-10" db="EMBL/GenBank/DDBJ databases">
        <authorList>
            <person name="Varghese N."/>
            <person name="Submissions S."/>
        </authorList>
    </citation>
    <scope>NUCLEOTIDE SEQUENCE [LARGE SCALE GENOMIC DNA]</scope>
    <source>
        <strain evidence="9">DSM 8344</strain>
    </source>
</reference>
<dbReference type="InterPro" id="IPR003251">
    <property type="entry name" value="Rr_diiron-bd_dom"/>
</dbReference>
<dbReference type="GO" id="GO:0016491">
    <property type="term" value="F:oxidoreductase activity"/>
    <property type="evidence" value="ECO:0007669"/>
    <property type="project" value="InterPro"/>
</dbReference>
<dbReference type="InterPro" id="IPR009040">
    <property type="entry name" value="Ferritin-like_diiron"/>
</dbReference>
<dbReference type="InterPro" id="IPR048574">
    <property type="entry name" value="RUBY_RBDX"/>
</dbReference>
<dbReference type="SUPFAM" id="SSF47240">
    <property type="entry name" value="Ferritin-like"/>
    <property type="match status" value="1"/>
</dbReference>
<evidence type="ECO:0000256" key="2">
    <source>
        <dbReference type="ARBA" id="ARBA00022448"/>
    </source>
</evidence>
<name>A0A1G7VQK5_9FIRM</name>
<evidence type="ECO:0000256" key="1">
    <source>
        <dbReference type="ARBA" id="ARBA00001965"/>
    </source>
</evidence>
<accession>A0A1G7VQK5</accession>
<dbReference type="Pfam" id="PF02915">
    <property type="entry name" value="Rubrerythrin"/>
    <property type="match status" value="1"/>
</dbReference>
<protein>
    <submittedName>
        <fullName evidence="8">Rubrerythrin</fullName>
    </submittedName>
</protein>
<proteinExistence type="predicted"/>
<evidence type="ECO:0000313" key="8">
    <source>
        <dbReference type="EMBL" id="SDG61828.1"/>
    </source>
</evidence>
<dbReference type="Gene3D" id="1.20.1260.10">
    <property type="match status" value="1"/>
</dbReference>
<dbReference type="InterPro" id="IPR009078">
    <property type="entry name" value="Ferritin-like_SF"/>
</dbReference>
<evidence type="ECO:0000259" key="6">
    <source>
        <dbReference type="PROSITE" id="PS50903"/>
    </source>
</evidence>
<dbReference type="InterPro" id="IPR052364">
    <property type="entry name" value="Rubrerythrin"/>
</dbReference>
<dbReference type="InterPro" id="IPR012347">
    <property type="entry name" value="Ferritin-like"/>
</dbReference>
<gene>
    <name evidence="8" type="ORF">SAMN05443529_104196</name>
</gene>
<dbReference type="RefSeq" id="WP_092330920.1">
    <property type="nucleotide sequence ID" value="NZ_FNCP01000004.1"/>
</dbReference>
<evidence type="ECO:0000256" key="3">
    <source>
        <dbReference type="ARBA" id="ARBA00022723"/>
    </source>
</evidence>
<dbReference type="EMBL" id="FNCP01000004">
    <property type="protein sequence ID" value="SDG61828.1"/>
    <property type="molecule type" value="Genomic_DNA"/>
</dbReference>
<dbReference type="InterPro" id="IPR024934">
    <property type="entry name" value="Rubredoxin-like_dom"/>
</dbReference>
<dbReference type="Gene3D" id="2.20.28.10">
    <property type="match status" value="1"/>
</dbReference>
<dbReference type="OrthoDB" id="9799749at2"/>
<sequence length="177" mass="20730">MEEFSSKTEKNLWEAFLGESQARNKYTYFASIAKKEGYEQISSFFLETAENEKEHAKLWFRELGGLSNTIENMKAAVAGENSEWTDMYPRMAAEAREEGLEHIAKLFESVAKIEKEHEERYKQLLENLEEGKVFKKDGKVYWKCRNCGHIHEGREAPEICPVCEHLRAYFEVRGENY</sequence>
<dbReference type="NCBIfam" id="NF045767">
    <property type="entry name" value="RuberyRbr"/>
    <property type="match status" value="1"/>
</dbReference>
<evidence type="ECO:0000256" key="4">
    <source>
        <dbReference type="ARBA" id="ARBA00022982"/>
    </source>
</evidence>
<dbReference type="GO" id="GO:0005506">
    <property type="term" value="F:iron ion binding"/>
    <property type="evidence" value="ECO:0007669"/>
    <property type="project" value="InterPro"/>
</dbReference>
<evidence type="ECO:0000259" key="7">
    <source>
        <dbReference type="PROSITE" id="PS50905"/>
    </source>
</evidence>
<evidence type="ECO:0000313" key="9">
    <source>
        <dbReference type="Proteomes" id="UP000198656"/>
    </source>
</evidence>
<dbReference type="SUPFAM" id="SSF57802">
    <property type="entry name" value="Rubredoxin-like"/>
    <property type="match status" value="1"/>
</dbReference>
<dbReference type="CDD" id="cd00729">
    <property type="entry name" value="rubredoxin_SM"/>
    <property type="match status" value="1"/>
</dbReference>
<keyword evidence="5" id="KW-0408">Iron</keyword>
<dbReference type="PANTHER" id="PTHR43865">
    <property type="entry name" value="RUBRERYTHRIN-RELATED"/>
    <property type="match status" value="1"/>
</dbReference>
<dbReference type="PANTHER" id="PTHR43865:SF1">
    <property type="entry name" value="RUBRERYTHRIN-RELATED"/>
    <property type="match status" value="1"/>
</dbReference>
<feature type="domain" description="Ferritin-like diiron" evidence="7">
    <location>
        <begin position="2"/>
        <end position="132"/>
    </location>
</feature>
<feature type="domain" description="Rubredoxin-like" evidence="6">
    <location>
        <begin position="139"/>
        <end position="173"/>
    </location>
</feature>
<keyword evidence="3" id="KW-0479">Metal-binding</keyword>
<dbReference type="PROSITE" id="PS50903">
    <property type="entry name" value="RUBREDOXIN_LIKE"/>
    <property type="match status" value="1"/>
</dbReference>
<organism evidence="8 9">
    <name type="scientific">Desulfosporosinus hippei DSM 8344</name>
    <dbReference type="NCBI Taxonomy" id="1121419"/>
    <lineage>
        <taxon>Bacteria</taxon>
        <taxon>Bacillati</taxon>
        <taxon>Bacillota</taxon>
        <taxon>Clostridia</taxon>
        <taxon>Eubacteriales</taxon>
        <taxon>Desulfitobacteriaceae</taxon>
        <taxon>Desulfosporosinus</taxon>
    </lineage>
</organism>
<dbReference type="AlphaFoldDB" id="A0A1G7VQK5"/>
<evidence type="ECO:0000256" key="5">
    <source>
        <dbReference type="ARBA" id="ARBA00023004"/>
    </source>
</evidence>
<dbReference type="STRING" id="1121419.SAMN05443529_104196"/>
<comment type="cofactor">
    <cofactor evidence="1">
        <name>Fe(3+)</name>
        <dbReference type="ChEBI" id="CHEBI:29034"/>
    </cofactor>
</comment>
<dbReference type="FunFam" id="2.20.28.10:FF:000018">
    <property type="entry name" value="Rubrerythrin"/>
    <property type="match status" value="1"/>
</dbReference>
<dbReference type="Proteomes" id="UP000198656">
    <property type="component" value="Unassembled WGS sequence"/>
</dbReference>
<dbReference type="CDD" id="cd01041">
    <property type="entry name" value="Rubrerythrin"/>
    <property type="match status" value="1"/>
</dbReference>